<comment type="caution">
    <text evidence="2">The sequence shown here is derived from an EMBL/GenBank/DDBJ whole genome shotgun (WGS) entry which is preliminary data.</text>
</comment>
<dbReference type="SUPFAM" id="SSF55298">
    <property type="entry name" value="YjgF-like"/>
    <property type="match status" value="1"/>
</dbReference>
<name>A0A9W9FBE8_9EURO</name>
<dbReference type="NCBIfam" id="TIGR00004">
    <property type="entry name" value="Rid family detoxifying hydrolase"/>
    <property type="match status" value="1"/>
</dbReference>
<accession>A0A9W9FBE8</accession>
<dbReference type="CDD" id="cd00448">
    <property type="entry name" value="YjgF_YER057c_UK114_family"/>
    <property type="match status" value="1"/>
</dbReference>
<proteinExistence type="inferred from homology"/>
<dbReference type="InterPro" id="IPR006056">
    <property type="entry name" value="RidA"/>
</dbReference>
<dbReference type="GO" id="GO:0005739">
    <property type="term" value="C:mitochondrion"/>
    <property type="evidence" value="ECO:0007669"/>
    <property type="project" value="TreeGrafter"/>
</dbReference>
<dbReference type="PANTHER" id="PTHR11803:SF42">
    <property type="entry name" value="MMF1"/>
    <property type="match status" value="1"/>
</dbReference>
<evidence type="ECO:0000313" key="2">
    <source>
        <dbReference type="EMBL" id="KAJ5097073.1"/>
    </source>
</evidence>
<keyword evidence="3" id="KW-1185">Reference proteome</keyword>
<dbReference type="GO" id="GO:0005829">
    <property type="term" value="C:cytosol"/>
    <property type="evidence" value="ECO:0007669"/>
    <property type="project" value="TreeGrafter"/>
</dbReference>
<dbReference type="Pfam" id="PF01042">
    <property type="entry name" value="Ribonuc_L-PSP"/>
    <property type="match status" value="1"/>
</dbReference>
<evidence type="ECO:0000256" key="1">
    <source>
        <dbReference type="ARBA" id="ARBA00010552"/>
    </source>
</evidence>
<gene>
    <name evidence="2" type="ORF">N7456_007794</name>
</gene>
<dbReference type="EMBL" id="JAPQKH010000005">
    <property type="protein sequence ID" value="KAJ5097073.1"/>
    <property type="molecule type" value="Genomic_DNA"/>
</dbReference>
<reference evidence="2" key="2">
    <citation type="journal article" date="2023" name="IMA Fungus">
        <title>Comparative genomic study of the Penicillium genus elucidates a diverse pangenome and 15 lateral gene transfer events.</title>
        <authorList>
            <person name="Petersen C."/>
            <person name="Sorensen T."/>
            <person name="Nielsen M.R."/>
            <person name="Sondergaard T.E."/>
            <person name="Sorensen J.L."/>
            <person name="Fitzpatrick D.A."/>
            <person name="Frisvad J.C."/>
            <person name="Nielsen K.L."/>
        </authorList>
    </citation>
    <scope>NUCLEOTIDE SEQUENCE</scope>
    <source>
        <strain evidence="2">IBT 30069</strain>
    </source>
</reference>
<dbReference type="Proteomes" id="UP001149165">
    <property type="component" value="Unassembled WGS sequence"/>
</dbReference>
<comment type="similarity">
    <text evidence="1">Belongs to the RutC family.</text>
</comment>
<reference evidence="2" key="1">
    <citation type="submission" date="2022-11" db="EMBL/GenBank/DDBJ databases">
        <authorList>
            <person name="Petersen C."/>
        </authorList>
    </citation>
    <scope>NUCLEOTIDE SEQUENCE</scope>
    <source>
        <strain evidence="2">IBT 30069</strain>
    </source>
</reference>
<dbReference type="FunFam" id="3.30.1330.40:FF:000001">
    <property type="entry name" value="L-PSP family endoribonuclease"/>
    <property type="match status" value="1"/>
</dbReference>
<organism evidence="2 3">
    <name type="scientific">Penicillium angulare</name>
    <dbReference type="NCBI Taxonomy" id="116970"/>
    <lineage>
        <taxon>Eukaryota</taxon>
        <taxon>Fungi</taxon>
        <taxon>Dikarya</taxon>
        <taxon>Ascomycota</taxon>
        <taxon>Pezizomycotina</taxon>
        <taxon>Eurotiomycetes</taxon>
        <taxon>Eurotiomycetidae</taxon>
        <taxon>Eurotiales</taxon>
        <taxon>Aspergillaceae</taxon>
        <taxon>Penicillium</taxon>
    </lineage>
</organism>
<evidence type="ECO:0000313" key="3">
    <source>
        <dbReference type="Proteomes" id="UP001149165"/>
    </source>
</evidence>
<dbReference type="InterPro" id="IPR006175">
    <property type="entry name" value="YjgF/YER057c/UK114"/>
</dbReference>
<dbReference type="GO" id="GO:0019239">
    <property type="term" value="F:deaminase activity"/>
    <property type="evidence" value="ECO:0007669"/>
    <property type="project" value="TreeGrafter"/>
</dbReference>
<dbReference type="OrthoDB" id="309640at2759"/>
<dbReference type="PANTHER" id="PTHR11803">
    <property type="entry name" value="2-IMINOBUTANOATE/2-IMINOPROPANOATE DEAMINASE RIDA"/>
    <property type="match status" value="1"/>
</dbReference>
<sequence length="132" mass="14031">MSKVVFTTNAPLPAPCLSQAVVAGEMIYCSGQLPIDPKTGKLVGGNIKDRTRQILRNLDAVLVRGGSSLLDVFKVTVFLTDMADVTAVNDVFSWFFGSHKPACTCIAVKSLPLGTDVEVECSGVLSRSLSNL</sequence>
<protein>
    <submittedName>
        <fullName evidence="2">YjgF/Yer057p/UK114 family</fullName>
    </submittedName>
</protein>
<dbReference type="Gene3D" id="3.30.1330.40">
    <property type="entry name" value="RutC-like"/>
    <property type="match status" value="1"/>
</dbReference>
<dbReference type="InterPro" id="IPR035959">
    <property type="entry name" value="RutC-like_sf"/>
</dbReference>
<dbReference type="AlphaFoldDB" id="A0A9W9FBE8"/>